<proteinExistence type="predicted"/>
<organism evidence="1">
    <name type="scientific">marine sediment metagenome</name>
    <dbReference type="NCBI Taxonomy" id="412755"/>
    <lineage>
        <taxon>unclassified sequences</taxon>
        <taxon>metagenomes</taxon>
        <taxon>ecological metagenomes</taxon>
    </lineage>
</organism>
<reference evidence="1" key="1">
    <citation type="journal article" date="2014" name="Front. Microbiol.">
        <title>High frequency of phylogenetically diverse reductive dehalogenase-homologous genes in deep subseafloor sedimentary metagenomes.</title>
        <authorList>
            <person name="Kawai M."/>
            <person name="Futagami T."/>
            <person name="Toyoda A."/>
            <person name="Takaki Y."/>
            <person name="Nishi S."/>
            <person name="Hori S."/>
            <person name="Arai W."/>
            <person name="Tsubouchi T."/>
            <person name="Morono Y."/>
            <person name="Uchiyama I."/>
            <person name="Ito T."/>
            <person name="Fujiyama A."/>
            <person name="Inagaki F."/>
            <person name="Takami H."/>
        </authorList>
    </citation>
    <scope>NUCLEOTIDE SEQUENCE</scope>
    <source>
        <strain evidence="1">Expedition CK06-06</strain>
    </source>
</reference>
<dbReference type="EMBL" id="BARU01006499">
    <property type="protein sequence ID" value="GAH47382.1"/>
    <property type="molecule type" value="Genomic_DNA"/>
</dbReference>
<gene>
    <name evidence="1" type="ORF">S03H2_12788</name>
</gene>
<name>X1FQX2_9ZZZZ</name>
<feature type="non-terminal residue" evidence="1">
    <location>
        <position position="140"/>
    </location>
</feature>
<evidence type="ECO:0000313" key="1">
    <source>
        <dbReference type="EMBL" id="GAH47382.1"/>
    </source>
</evidence>
<protein>
    <submittedName>
        <fullName evidence="1">Uncharacterized protein</fullName>
    </submittedName>
</protein>
<dbReference type="AlphaFoldDB" id="X1FQX2"/>
<sequence>MDEWEIDKPLGQCWGTGKKIEYGEEYFAALVETKEGLQRRDFCADYWQEKKPDVFCYWKTKLPHPDRKKQIFVDDEMLMAFFERLEGEREQEKINFRFVLALILMRKRRLKYDSSKIEGDKEVWRLRIAGDKQFVEVINP</sequence>
<accession>X1FQX2</accession>
<comment type="caution">
    <text evidence="1">The sequence shown here is derived from an EMBL/GenBank/DDBJ whole genome shotgun (WGS) entry which is preliminary data.</text>
</comment>